<comment type="caution">
    <text evidence="4">The sequence shown here is derived from an EMBL/GenBank/DDBJ whole genome shotgun (WGS) entry which is preliminary data.</text>
</comment>
<keyword evidence="2" id="KW-0812">Transmembrane</keyword>
<reference evidence="4" key="1">
    <citation type="submission" date="2022-07" db="EMBL/GenBank/DDBJ databases">
        <title>Phylogenomic reconstructions and comparative analyses of Kickxellomycotina fungi.</title>
        <authorList>
            <person name="Reynolds N.K."/>
            <person name="Stajich J.E."/>
            <person name="Barry K."/>
            <person name="Grigoriev I.V."/>
            <person name="Crous P."/>
            <person name="Smith M.E."/>
        </authorList>
    </citation>
    <scope>NUCLEOTIDE SEQUENCE</scope>
    <source>
        <strain evidence="4">NRRL 1565</strain>
    </source>
</reference>
<keyword evidence="2" id="KW-1133">Transmembrane helix</keyword>
<name>A0A9W8HYN0_9FUNG</name>
<keyword evidence="2" id="KW-0472">Membrane</keyword>
<evidence type="ECO:0000256" key="2">
    <source>
        <dbReference type="SAM" id="Phobius"/>
    </source>
</evidence>
<dbReference type="AlphaFoldDB" id="A0A9W8HYN0"/>
<feature type="region of interest" description="Disordered" evidence="1">
    <location>
        <begin position="343"/>
        <end position="391"/>
    </location>
</feature>
<proteinExistence type="predicted"/>
<gene>
    <name evidence="4" type="ORF">H4R20_000739</name>
</gene>
<feature type="chain" id="PRO_5040951079" evidence="3">
    <location>
        <begin position="20"/>
        <end position="391"/>
    </location>
</feature>
<dbReference type="Proteomes" id="UP001140094">
    <property type="component" value="Unassembled WGS sequence"/>
</dbReference>
<feature type="transmembrane region" description="Helical" evidence="2">
    <location>
        <begin position="313"/>
        <end position="336"/>
    </location>
</feature>
<evidence type="ECO:0000256" key="1">
    <source>
        <dbReference type="SAM" id="MobiDB-lite"/>
    </source>
</evidence>
<evidence type="ECO:0000313" key="5">
    <source>
        <dbReference type="Proteomes" id="UP001140094"/>
    </source>
</evidence>
<keyword evidence="3" id="KW-0732">Signal</keyword>
<feature type="signal peptide" evidence="3">
    <location>
        <begin position="1"/>
        <end position="19"/>
    </location>
</feature>
<dbReference type="EMBL" id="JANBUO010000032">
    <property type="protein sequence ID" value="KAJ2808646.1"/>
    <property type="molecule type" value="Genomic_DNA"/>
</dbReference>
<evidence type="ECO:0000313" key="4">
    <source>
        <dbReference type="EMBL" id="KAJ2808646.1"/>
    </source>
</evidence>
<dbReference type="OrthoDB" id="5582334at2759"/>
<organism evidence="4 5">
    <name type="scientific">Coemansia guatemalensis</name>
    <dbReference type="NCBI Taxonomy" id="2761395"/>
    <lineage>
        <taxon>Eukaryota</taxon>
        <taxon>Fungi</taxon>
        <taxon>Fungi incertae sedis</taxon>
        <taxon>Zoopagomycota</taxon>
        <taxon>Kickxellomycotina</taxon>
        <taxon>Kickxellomycetes</taxon>
        <taxon>Kickxellales</taxon>
        <taxon>Kickxellaceae</taxon>
        <taxon>Coemansia</taxon>
    </lineage>
</organism>
<keyword evidence="5" id="KW-1185">Reference proteome</keyword>
<sequence>MPFSKFLLLLFLFAFVVHATPALVKRKGSGGGGGHGGGGGGHGGGGGGKPGGGGGSSGGNKGTSAGIGGGGGSGGKGNGNYRDSPPSYAELFPDRSGFYAGGRPTGTGDSWNRYGQPPAYTANAYYTRVNHGQTVLPNTFSKHPPAAYYASSSRNTYPGAWGYGYYPIYPYPYWAYGSGGWSNATYTTNNYHHSIYNYKSEYRNITVVNQTNTPLHDDYDIFAHNHTSRFTDFNNGSIEIAPCGLSSSATLQVSRSDCDIIVLDIRKGKVVRGNAVAKVEDEITFFDLKLGNRTATLRTQTISSTKKKAKGGVVAGIVLGCVGFVVLVGVGIWLLLRFRRKRRESDKAEETDAEKEPEVTRDLDESKTLEAPKSSEETKGPDIPKLKDDAK</sequence>
<feature type="compositionally biased region" description="Gly residues" evidence="1">
    <location>
        <begin position="29"/>
        <end position="78"/>
    </location>
</feature>
<evidence type="ECO:0000256" key="3">
    <source>
        <dbReference type="SAM" id="SignalP"/>
    </source>
</evidence>
<accession>A0A9W8HYN0</accession>
<feature type="region of interest" description="Disordered" evidence="1">
    <location>
        <begin position="27"/>
        <end position="86"/>
    </location>
</feature>
<protein>
    <submittedName>
        <fullName evidence="4">Uncharacterized protein</fullName>
    </submittedName>
</protein>